<dbReference type="PANTHER" id="PTHR30201:SF2">
    <property type="entry name" value="2-(5''-TRIPHOSPHORIBOSYL)-3'-DEPHOSPHOCOENZYME-A SYNTHASE"/>
    <property type="match status" value="1"/>
</dbReference>
<dbReference type="PANTHER" id="PTHR30201">
    <property type="entry name" value="TRIPHOSPHORIBOSYL-DEPHOSPHO-COA SYNTHASE"/>
    <property type="match status" value="1"/>
</dbReference>
<dbReference type="GO" id="GO:0046917">
    <property type="term" value="F:triphosphoribosyl-dephospho-CoA synthase activity"/>
    <property type="evidence" value="ECO:0007669"/>
    <property type="project" value="UniProtKB-EC"/>
</dbReference>
<evidence type="ECO:0000256" key="2">
    <source>
        <dbReference type="ARBA" id="ARBA00022679"/>
    </source>
</evidence>
<dbReference type="Proteomes" id="UP001315967">
    <property type="component" value="Chromosome"/>
</dbReference>
<name>A0ABY5P438_9LACT</name>
<proteinExistence type="inferred from homology"/>
<comment type="similarity">
    <text evidence="5">Belongs to the CitG/MdcB family.</text>
</comment>
<evidence type="ECO:0000256" key="4">
    <source>
        <dbReference type="ARBA" id="ARBA00022840"/>
    </source>
</evidence>
<comment type="catalytic activity">
    <reaction evidence="1 5">
        <text>3'-dephospho-CoA + ATP = 2'-(5''-triphospho-alpha-D-ribosyl)-3'-dephospho-CoA + adenine</text>
        <dbReference type="Rhea" id="RHEA:15117"/>
        <dbReference type="ChEBI" id="CHEBI:16708"/>
        <dbReference type="ChEBI" id="CHEBI:30616"/>
        <dbReference type="ChEBI" id="CHEBI:57328"/>
        <dbReference type="ChEBI" id="CHEBI:61378"/>
        <dbReference type="EC" id="2.4.2.52"/>
    </reaction>
</comment>
<organism evidence="6 7">
    <name type="scientific">Fundicoccus culcitae</name>
    <dbReference type="NCBI Taxonomy" id="2969821"/>
    <lineage>
        <taxon>Bacteria</taxon>
        <taxon>Bacillati</taxon>
        <taxon>Bacillota</taxon>
        <taxon>Bacilli</taxon>
        <taxon>Lactobacillales</taxon>
        <taxon>Aerococcaceae</taxon>
        <taxon>Fundicoccus</taxon>
    </lineage>
</organism>
<keyword evidence="7" id="KW-1185">Reference proteome</keyword>
<keyword evidence="2 5" id="KW-0808">Transferase</keyword>
<accession>A0ABY5P438</accession>
<protein>
    <recommendedName>
        <fullName evidence="5">Probable 2-(5''-triphosphoribosyl)-3'-dephosphocoenzyme-A synthase</fullName>
        <shortName evidence="5">2-(5''-triphosphoribosyl)-3'-dephospho-CoA synthase</shortName>
        <ecNumber evidence="5">2.4.2.52</ecNumber>
    </recommendedName>
</protein>
<dbReference type="GO" id="GO:0016757">
    <property type="term" value="F:glycosyltransferase activity"/>
    <property type="evidence" value="ECO:0007669"/>
    <property type="project" value="UniProtKB-KW"/>
</dbReference>
<dbReference type="NCBIfam" id="TIGR03125">
    <property type="entry name" value="citrate_citG"/>
    <property type="match status" value="1"/>
</dbReference>
<dbReference type="InterPro" id="IPR017551">
    <property type="entry name" value="TriPribosyl-deP-CoA_syn_CitG"/>
</dbReference>
<evidence type="ECO:0000313" key="7">
    <source>
        <dbReference type="Proteomes" id="UP001315967"/>
    </source>
</evidence>
<dbReference type="Pfam" id="PF01874">
    <property type="entry name" value="CitG"/>
    <property type="match status" value="1"/>
</dbReference>
<evidence type="ECO:0000313" key="6">
    <source>
        <dbReference type="EMBL" id="UUX33198.1"/>
    </source>
</evidence>
<dbReference type="InterPro" id="IPR002736">
    <property type="entry name" value="CitG"/>
</dbReference>
<evidence type="ECO:0000256" key="5">
    <source>
        <dbReference type="HAMAP-Rule" id="MF_00397"/>
    </source>
</evidence>
<sequence>MSNHPSLDSLIPSLAIKALMYEVTVSPKPGLVDRFNNGSHQDMNFYTFVDSVLSFQPFFKQYYMAGKELSHCSDLNQLFFRSREIGIQAEKAMFDATNGINTHKGANFSFALLLIGIGYLVEREQLTHWTPVHSDDLFNIIQLMTKDHLLKDFDEVHNKQKHTHGEKLYLQHGITGIRGEAVNGYPILKNILLPYFRSYAGELNEYILLKGLVLTMGHIEDGNIIYRGGMEAWQLVKQESLALFNEKLNPEEFLLAVHDYDQILIERHLSPGGAADALSLGIFLYLLESAFV</sequence>
<dbReference type="Gene3D" id="1.10.4200.10">
    <property type="entry name" value="Triphosphoribosyl-dephospho-CoA protein"/>
    <property type="match status" value="1"/>
</dbReference>
<dbReference type="RefSeq" id="WP_313792701.1">
    <property type="nucleotide sequence ID" value="NZ_CP102453.1"/>
</dbReference>
<gene>
    <name evidence="5 6" type="primary">citG</name>
    <name evidence="6" type="ORF">NRE15_09825</name>
</gene>
<keyword evidence="3 5" id="KW-0547">Nucleotide-binding</keyword>
<dbReference type="EMBL" id="CP102453">
    <property type="protein sequence ID" value="UUX33198.1"/>
    <property type="molecule type" value="Genomic_DNA"/>
</dbReference>
<dbReference type="EC" id="2.4.2.52" evidence="5"/>
<evidence type="ECO:0000256" key="1">
    <source>
        <dbReference type="ARBA" id="ARBA00001210"/>
    </source>
</evidence>
<keyword evidence="6" id="KW-0328">Glycosyltransferase</keyword>
<dbReference type="HAMAP" id="MF_00397">
    <property type="entry name" value="CitG"/>
    <property type="match status" value="1"/>
</dbReference>
<evidence type="ECO:0000256" key="3">
    <source>
        <dbReference type="ARBA" id="ARBA00022741"/>
    </source>
</evidence>
<keyword evidence="4 5" id="KW-0067">ATP-binding</keyword>
<reference evidence="6 7" key="1">
    <citation type="submission" date="2022-08" db="EMBL/GenBank/DDBJ databases">
        <title>Aerococcaceae sp. nov isolated from spoiled eye mask.</title>
        <authorList>
            <person name="Zhou G."/>
            <person name="Xie X.-B."/>
            <person name="Shi Q.-S."/>
            <person name="Wang Y.-S."/>
            <person name="Wen X."/>
            <person name="Peng H."/>
            <person name="Yang X.-J."/>
            <person name="Tao H.-B."/>
            <person name="Huang X.-M."/>
        </authorList>
    </citation>
    <scope>NUCLEOTIDE SEQUENCE [LARGE SCALE GENOMIC DNA]</scope>
    <source>
        <strain evidence="7">DM20194951</strain>
    </source>
</reference>